<evidence type="ECO:0000256" key="5">
    <source>
        <dbReference type="ARBA" id="ARBA00022989"/>
    </source>
</evidence>
<feature type="transmembrane region" description="Helical" evidence="7">
    <location>
        <begin position="157"/>
        <end position="177"/>
    </location>
</feature>
<sequence>MNVVSSTSEGIIKEQNKVLKNTFIMVGLQFATAAAAGVIATMFALPPVHWIIFLVGFYGLSFLVEKNRYSMTGFFCALAAAGLLGYASGPLISLYLAVKPDAVFMALAMTGLSMFGLALYATTTKKDLSVFGGLMSIAFWVIIGGVVLNIFMGSSLIALALSGAIAAFSGLAIMMVLQSVIRGGETSYVSASLTIFVGIYNIFMFFLHIFGGGDD</sequence>
<keyword evidence="6 7" id="KW-0472">Membrane</keyword>
<feature type="transmembrane region" description="Helical" evidence="7">
    <location>
        <begin position="48"/>
        <end position="64"/>
    </location>
</feature>
<feature type="transmembrane region" description="Helical" evidence="7">
    <location>
        <begin position="102"/>
        <end position="121"/>
    </location>
</feature>
<dbReference type="Pfam" id="PF01027">
    <property type="entry name" value="Bax1-I"/>
    <property type="match status" value="1"/>
</dbReference>
<dbReference type="PANTHER" id="PTHR23291:SF115">
    <property type="entry name" value="MODULATOR OF FTSH PROTEASE YCCA"/>
    <property type="match status" value="1"/>
</dbReference>
<gene>
    <name evidence="8" type="ORF">ACFSJ3_06125</name>
</gene>
<comment type="caution">
    <text evidence="8">The sequence shown here is derived from an EMBL/GenBank/DDBJ whole genome shotgun (WGS) entry which is preliminary data.</text>
</comment>
<comment type="subcellular location">
    <subcellularLocation>
        <location evidence="1">Cell membrane</location>
        <topology evidence="1">Multi-pass membrane protein</topology>
    </subcellularLocation>
</comment>
<evidence type="ECO:0000256" key="7">
    <source>
        <dbReference type="RuleBase" id="RU004379"/>
    </source>
</evidence>
<proteinExistence type="inferred from homology"/>
<dbReference type="RefSeq" id="WP_345340369.1">
    <property type="nucleotide sequence ID" value="NZ_BAABLI010000014.1"/>
</dbReference>
<feature type="transmembrane region" description="Helical" evidence="7">
    <location>
        <begin position="128"/>
        <end position="151"/>
    </location>
</feature>
<keyword evidence="4 7" id="KW-0812">Transmembrane</keyword>
<feature type="transmembrane region" description="Helical" evidence="7">
    <location>
        <begin position="189"/>
        <end position="210"/>
    </location>
</feature>
<feature type="transmembrane region" description="Helical" evidence="7">
    <location>
        <begin position="71"/>
        <end position="96"/>
    </location>
</feature>
<protein>
    <submittedName>
        <fullName evidence="8">Bax inhibitor-1 family protein</fullName>
    </submittedName>
</protein>
<evidence type="ECO:0000256" key="3">
    <source>
        <dbReference type="ARBA" id="ARBA00022475"/>
    </source>
</evidence>
<evidence type="ECO:0000313" key="9">
    <source>
        <dbReference type="Proteomes" id="UP001597380"/>
    </source>
</evidence>
<comment type="similarity">
    <text evidence="2 7">Belongs to the BI1 family.</text>
</comment>
<dbReference type="InterPro" id="IPR006214">
    <property type="entry name" value="Bax_inhibitor_1-related"/>
</dbReference>
<evidence type="ECO:0000256" key="2">
    <source>
        <dbReference type="ARBA" id="ARBA00010350"/>
    </source>
</evidence>
<reference evidence="9" key="1">
    <citation type="journal article" date="2019" name="Int. J. Syst. Evol. Microbiol.">
        <title>The Global Catalogue of Microorganisms (GCM) 10K type strain sequencing project: providing services to taxonomists for standard genome sequencing and annotation.</title>
        <authorList>
            <consortium name="The Broad Institute Genomics Platform"/>
            <consortium name="The Broad Institute Genome Sequencing Center for Infectious Disease"/>
            <person name="Wu L."/>
            <person name="Ma J."/>
        </authorList>
    </citation>
    <scope>NUCLEOTIDE SEQUENCE [LARGE SCALE GENOMIC DNA]</scope>
    <source>
        <strain evidence="9">CGMCC 1.10992</strain>
    </source>
</reference>
<dbReference type="PANTHER" id="PTHR23291">
    <property type="entry name" value="BAX INHIBITOR-RELATED"/>
    <property type="match status" value="1"/>
</dbReference>
<keyword evidence="9" id="KW-1185">Reference proteome</keyword>
<evidence type="ECO:0000313" key="8">
    <source>
        <dbReference type="EMBL" id="MFD2095558.1"/>
    </source>
</evidence>
<evidence type="ECO:0000256" key="6">
    <source>
        <dbReference type="ARBA" id="ARBA00023136"/>
    </source>
</evidence>
<evidence type="ECO:0000256" key="1">
    <source>
        <dbReference type="ARBA" id="ARBA00004651"/>
    </source>
</evidence>
<dbReference type="Proteomes" id="UP001597380">
    <property type="component" value="Unassembled WGS sequence"/>
</dbReference>
<name>A0ABW4XM84_9GAMM</name>
<evidence type="ECO:0000256" key="4">
    <source>
        <dbReference type="ARBA" id="ARBA00022692"/>
    </source>
</evidence>
<keyword evidence="3" id="KW-1003">Cell membrane</keyword>
<organism evidence="8 9">
    <name type="scientific">Corallincola platygyrae</name>
    <dbReference type="NCBI Taxonomy" id="1193278"/>
    <lineage>
        <taxon>Bacteria</taxon>
        <taxon>Pseudomonadati</taxon>
        <taxon>Pseudomonadota</taxon>
        <taxon>Gammaproteobacteria</taxon>
        <taxon>Alteromonadales</taxon>
        <taxon>Psychromonadaceae</taxon>
        <taxon>Corallincola</taxon>
    </lineage>
</organism>
<accession>A0ABW4XM84</accession>
<dbReference type="EMBL" id="JBHUHT010000009">
    <property type="protein sequence ID" value="MFD2095558.1"/>
    <property type="molecule type" value="Genomic_DNA"/>
</dbReference>
<feature type="transmembrane region" description="Helical" evidence="7">
    <location>
        <begin position="21"/>
        <end position="42"/>
    </location>
</feature>
<keyword evidence="5 7" id="KW-1133">Transmembrane helix</keyword>